<feature type="region of interest" description="Disordered" evidence="6">
    <location>
        <begin position="141"/>
        <end position="195"/>
    </location>
</feature>
<dbReference type="CDD" id="cd18808">
    <property type="entry name" value="SF1_C_Upf1"/>
    <property type="match status" value="1"/>
</dbReference>
<keyword evidence="5" id="KW-0067">ATP-binding</keyword>
<dbReference type="VEuPathDB" id="FungiDB:SJAG_03193"/>
<keyword evidence="2" id="KW-0547">Nucleotide-binding</keyword>
<dbReference type="GO" id="GO:0003723">
    <property type="term" value="F:RNA binding"/>
    <property type="evidence" value="ECO:0000318"/>
    <property type="project" value="GO_Central"/>
</dbReference>
<feature type="compositionally biased region" description="Low complexity" evidence="6">
    <location>
        <begin position="177"/>
        <end position="190"/>
    </location>
</feature>
<evidence type="ECO:0000256" key="5">
    <source>
        <dbReference type="ARBA" id="ARBA00022840"/>
    </source>
</evidence>
<dbReference type="Proteomes" id="UP000001744">
    <property type="component" value="Unassembled WGS sequence"/>
</dbReference>
<dbReference type="InterPro" id="IPR041677">
    <property type="entry name" value="DNA2/NAM7_AAA_11"/>
</dbReference>
<dbReference type="STRING" id="402676.B6K3K4"/>
<dbReference type="Pfam" id="PF25396">
    <property type="entry name" value="ZNFX1"/>
    <property type="match status" value="1"/>
</dbReference>
<dbReference type="GO" id="GO:0031934">
    <property type="term" value="C:mating-type region heterochromatin"/>
    <property type="evidence" value="ECO:0007669"/>
    <property type="project" value="EnsemblFungi"/>
</dbReference>
<dbReference type="InterPro" id="IPR057373">
    <property type="entry name" value="ZNFX1"/>
</dbReference>
<sequence>MAEENTWGDDVDNLWGEDEDENDSFGTSSFHMEEVVYDNVKKTVQTKQYKPLKRKAEKRPLKATPETVDVDVDIPIPDEITEDELNAEENGKDDKESDVLKLWKRSEKNTMPEVAQFQEVFDDVPDEDTVNKLRGAFRKDSLKAQDQQKSTLKTASVPTVTITAKPRTQMRKTSYGSPLSSSTTTNSSRSSFREKIDISNEQQPVALAENEQNSPWRFLPPVPTEKELTTDSPELLENDVYSPYLSFEHYLTTHYLLLRDDALSPLRNCVLRYKENPSQCRSDPEFLAGTNLAVYDHVHICGYTLSRGFVATKLKFTVCSSKRVKWKNSRRLLAGSLVLLSDNDFKTFRVGTVAARPLSGLEKYPYEVDVKFDDLLLPLDSRKEYVMIESLTGYWEAYKHVLTSLQRLHERRFPFKDYLVHCSKEKEVVRRVQANPMINVRSILQNNESVAVNILDRLPEEEEYMLDESQLKAYQSILTNKLTLVQGPPGTGKTFVALKAIQTLLDSADRMLYPIIIACQTNHAVDQLLMNLMDNGANVIRLGARTKEPRIREVMLSNLNRASKKANWKPFKEINNKRVALKKRMRNLCQPFKDTEFVELNYMRQRKIISETQYRSLVKNTDWLTTDMDTDEQSEAELLKIWLGESKMHVVNATELLDGVEQEHVIEEEMLEEIQKEVADELDYDEELQGEYIDLSKEFVLHLDISVTDRELENYLSLDNVWDIPEHIRGVVYNHWLQAAFADAEEELYELNAAYARLDRRDRSLVAEKKAHLLHSANVVGMTTTGLNKYRNILEALHPKICFVEEAANVLEGPVIPAVFPTLEQLVLIGDHKQLRPICSTFALSKAPYNLTISMFERLVENDFPLSVLSVQRRMHPSISRLLEDVYPALRNHKTVTHRSAVPGMGDYRVYFLNHEHVEDVAQDTSKCNNYEAEFLVSLAMYLVKNGTRPERITILTFYAAQRTLMEQLLHRNAKSDSDITSIKITTVDGYQGEENDVILLSLVRFNKEGKTGFLNSDHRVCVSLSRARCGLYIVGNAYTAADASNTMWHAISKLDNEDTPFIGDTIPLMPLGKEEPIHVKDAIDVQKLLLELDVNDTNE</sequence>
<evidence type="ECO:0000256" key="4">
    <source>
        <dbReference type="ARBA" id="ARBA00022806"/>
    </source>
</evidence>
<dbReference type="InterPro" id="IPR027417">
    <property type="entry name" value="P-loop_NTPase"/>
</dbReference>
<dbReference type="Gene3D" id="3.40.50.300">
    <property type="entry name" value="P-loop containing nucleotide triphosphate hydrolases"/>
    <property type="match status" value="3"/>
</dbReference>
<organism evidence="8 10">
    <name type="scientific">Schizosaccharomyces japonicus (strain yFS275 / FY16936)</name>
    <name type="common">Fission yeast</name>
    <dbReference type="NCBI Taxonomy" id="402676"/>
    <lineage>
        <taxon>Eukaryota</taxon>
        <taxon>Fungi</taxon>
        <taxon>Dikarya</taxon>
        <taxon>Ascomycota</taxon>
        <taxon>Taphrinomycotina</taxon>
        <taxon>Schizosaccharomycetes</taxon>
        <taxon>Schizosaccharomycetales</taxon>
        <taxon>Schizosaccharomycetaceae</taxon>
        <taxon>Schizosaccharomyces</taxon>
    </lineage>
</organism>
<evidence type="ECO:0000256" key="1">
    <source>
        <dbReference type="ARBA" id="ARBA00007913"/>
    </source>
</evidence>
<keyword evidence="4 8" id="KW-0347">Helicase</keyword>
<dbReference type="HOGENOM" id="CLU_001066_2_0_1"/>
<dbReference type="Pfam" id="PF13087">
    <property type="entry name" value="AAA_12"/>
    <property type="match status" value="1"/>
</dbReference>
<dbReference type="GO" id="GO:0140727">
    <property type="term" value="P:siRNA-mediated pericentric heterochromatin formation"/>
    <property type="evidence" value="ECO:0007669"/>
    <property type="project" value="EnsemblFungi"/>
</dbReference>
<evidence type="ECO:0000313" key="9">
    <source>
        <dbReference type="JaponicusDB" id="SJAG_03193"/>
    </source>
</evidence>
<protein>
    <submittedName>
        <fullName evidence="8">Helicase Required for RNAi-mediated heterochromatin assembly Hrr1</fullName>
    </submittedName>
</protein>
<feature type="compositionally biased region" description="Acidic residues" evidence="6">
    <location>
        <begin position="1"/>
        <end position="23"/>
    </location>
</feature>
<dbReference type="AlphaFoldDB" id="B6K3K4"/>
<dbReference type="InterPro" id="IPR045055">
    <property type="entry name" value="DNA2/NAM7-like"/>
</dbReference>
<dbReference type="PANTHER" id="PTHR10887">
    <property type="entry name" value="DNA2/NAM7 HELICASE FAMILY"/>
    <property type="match status" value="1"/>
</dbReference>
<feature type="region of interest" description="Disordered" evidence="6">
    <location>
        <begin position="1"/>
        <end position="27"/>
    </location>
</feature>
<reference evidence="8 10" key="1">
    <citation type="journal article" date="2011" name="Science">
        <title>Comparative functional genomics of the fission yeasts.</title>
        <authorList>
            <person name="Rhind N."/>
            <person name="Chen Z."/>
            <person name="Yassour M."/>
            <person name="Thompson D.A."/>
            <person name="Haas B.J."/>
            <person name="Habib N."/>
            <person name="Wapinski I."/>
            <person name="Roy S."/>
            <person name="Lin M.F."/>
            <person name="Heiman D.I."/>
            <person name="Young S.K."/>
            <person name="Furuya K."/>
            <person name="Guo Y."/>
            <person name="Pidoux A."/>
            <person name="Chen H.M."/>
            <person name="Robbertse B."/>
            <person name="Goldberg J.M."/>
            <person name="Aoki K."/>
            <person name="Bayne E.H."/>
            <person name="Berlin A.M."/>
            <person name="Desjardins C.A."/>
            <person name="Dobbs E."/>
            <person name="Dukaj L."/>
            <person name="Fan L."/>
            <person name="FitzGerald M.G."/>
            <person name="French C."/>
            <person name="Gujja S."/>
            <person name="Hansen K."/>
            <person name="Keifenheim D."/>
            <person name="Levin J.Z."/>
            <person name="Mosher R.A."/>
            <person name="Mueller C.A."/>
            <person name="Pfiffner J."/>
            <person name="Priest M."/>
            <person name="Russ C."/>
            <person name="Smialowska A."/>
            <person name="Swoboda P."/>
            <person name="Sykes S.M."/>
            <person name="Vaughn M."/>
            <person name="Vengrova S."/>
            <person name="Yoder R."/>
            <person name="Zeng Q."/>
            <person name="Allshire R."/>
            <person name="Baulcombe D."/>
            <person name="Birren B.W."/>
            <person name="Brown W."/>
            <person name="Ekwall K."/>
            <person name="Kellis M."/>
            <person name="Leatherwood J."/>
            <person name="Levin H."/>
            <person name="Margalit H."/>
            <person name="Martienssen R."/>
            <person name="Nieduszynski C.A."/>
            <person name="Spatafora J.W."/>
            <person name="Friedman N."/>
            <person name="Dalgaard J.Z."/>
            <person name="Baumann P."/>
            <person name="Niki H."/>
            <person name="Regev A."/>
            <person name="Nusbaum C."/>
        </authorList>
    </citation>
    <scope>NUCLEOTIDE SEQUENCE [LARGE SCALE GENOMIC DNA]</scope>
    <source>
        <strain evidence="10">yFS275 / FY16936</strain>
    </source>
</reference>
<dbReference type="FunFam" id="3.40.50.300:FF:000326">
    <property type="entry name" value="P-loop containing nucleoside triphosphate hydrolase"/>
    <property type="match status" value="1"/>
</dbReference>
<dbReference type="PROSITE" id="PS51193">
    <property type="entry name" value="HELICASE_ATP_BIND_2"/>
    <property type="match status" value="1"/>
</dbReference>
<dbReference type="JaponicusDB" id="SJAG_03193">
    <property type="gene designation" value="hrr1"/>
</dbReference>
<evidence type="ECO:0000259" key="7">
    <source>
        <dbReference type="PROSITE" id="PS51193"/>
    </source>
</evidence>
<dbReference type="OrthoDB" id="409395at2759"/>
<evidence type="ECO:0000256" key="3">
    <source>
        <dbReference type="ARBA" id="ARBA00022801"/>
    </source>
</evidence>
<proteinExistence type="inferred from homology"/>
<dbReference type="Pfam" id="PF13086">
    <property type="entry name" value="AAA_11"/>
    <property type="match status" value="1"/>
</dbReference>
<dbReference type="GO" id="GO:0005524">
    <property type="term" value="F:ATP binding"/>
    <property type="evidence" value="ECO:0007669"/>
    <property type="project" value="UniProtKB-KW"/>
</dbReference>
<name>B6K3K4_SCHJY</name>
<evidence type="ECO:0000256" key="6">
    <source>
        <dbReference type="SAM" id="MobiDB-lite"/>
    </source>
</evidence>
<feature type="domain" description="Helicase ATP-binding" evidence="7">
    <location>
        <begin position="449"/>
        <end position="839"/>
    </location>
</feature>
<dbReference type="OMA" id="EWIMVEA"/>
<dbReference type="GO" id="GO:0016787">
    <property type="term" value="F:hydrolase activity"/>
    <property type="evidence" value="ECO:0007669"/>
    <property type="project" value="UniProtKB-KW"/>
</dbReference>
<gene>
    <name evidence="9" type="primary">hrr1</name>
    <name evidence="8" type="ORF">SJAG_03193</name>
</gene>
<feature type="compositionally biased region" description="Basic and acidic residues" evidence="6">
    <location>
        <begin position="89"/>
        <end position="98"/>
    </location>
</feature>
<feature type="region of interest" description="Disordered" evidence="6">
    <location>
        <begin position="51"/>
        <end position="98"/>
    </location>
</feature>
<dbReference type="GO" id="GO:0031048">
    <property type="term" value="P:regulatory ncRNA-mediated heterochromatin formation"/>
    <property type="evidence" value="ECO:0000318"/>
    <property type="project" value="GO_Central"/>
</dbReference>
<evidence type="ECO:0000313" key="10">
    <source>
        <dbReference type="Proteomes" id="UP000001744"/>
    </source>
</evidence>
<keyword evidence="10" id="KW-1185">Reference proteome</keyword>
<evidence type="ECO:0000313" key="8">
    <source>
        <dbReference type="EMBL" id="EEB08061.2"/>
    </source>
</evidence>
<dbReference type="InterPro" id="IPR041679">
    <property type="entry name" value="DNA2/NAM7-like_C"/>
</dbReference>
<dbReference type="GO" id="GO:0106222">
    <property type="term" value="F:lncRNA binding"/>
    <property type="evidence" value="ECO:0007669"/>
    <property type="project" value="EnsemblFungi"/>
</dbReference>
<dbReference type="EMBL" id="KE651167">
    <property type="protein sequence ID" value="EEB08061.2"/>
    <property type="molecule type" value="Genomic_DNA"/>
</dbReference>
<dbReference type="SUPFAM" id="SSF52540">
    <property type="entry name" value="P-loop containing nucleoside triphosphate hydrolases"/>
    <property type="match status" value="1"/>
</dbReference>
<evidence type="ECO:0000256" key="2">
    <source>
        <dbReference type="ARBA" id="ARBA00022741"/>
    </source>
</evidence>
<dbReference type="InterPro" id="IPR047187">
    <property type="entry name" value="SF1_C_Upf1"/>
</dbReference>
<dbReference type="GO" id="GO:0031380">
    <property type="term" value="C:nuclear RNA-directed RNA polymerase complex"/>
    <property type="evidence" value="ECO:0000318"/>
    <property type="project" value="GO_Central"/>
</dbReference>
<accession>B6K3K4</accession>
<keyword evidence="3" id="KW-0378">Hydrolase</keyword>
<dbReference type="PANTHER" id="PTHR10887:SF341">
    <property type="entry name" value="NFX1-TYPE ZINC FINGER-CONTAINING PROTEIN 1"/>
    <property type="match status" value="1"/>
</dbReference>
<dbReference type="eggNOG" id="KOG1807">
    <property type="taxonomic scope" value="Eukaryota"/>
</dbReference>
<feature type="compositionally biased region" description="Polar residues" evidence="6">
    <location>
        <begin position="144"/>
        <end position="162"/>
    </location>
</feature>
<dbReference type="GO" id="GO:0004386">
    <property type="term" value="F:helicase activity"/>
    <property type="evidence" value="ECO:0007669"/>
    <property type="project" value="UniProtKB-KW"/>
</dbReference>
<comment type="similarity">
    <text evidence="1">Belongs to the DNA2/NAM7 helicase family.</text>
</comment>
<dbReference type="GeneID" id="7049102"/>
<dbReference type="RefSeq" id="XP_002174354.2">
    <property type="nucleotide sequence ID" value="XM_002174318.2"/>
</dbReference>
<dbReference type="InterPro" id="IPR014013">
    <property type="entry name" value="Helic_SF1/SF2_ATP-bd_DinG/Rad3"/>
</dbReference>
<dbReference type="GO" id="GO:0005721">
    <property type="term" value="C:pericentric heterochromatin"/>
    <property type="evidence" value="ECO:0007669"/>
    <property type="project" value="EnsemblFungi"/>
</dbReference>